<dbReference type="EMBL" id="JAEHOD010000033">
    <property type="protein sequence ID" value="KAG2442171.1"/>
    <property type="molecule type" value="Genomic_DNA"/>
</dbReference>
<dbReference type="AlphaFoldDB" id="A0A835TDP4"/>
<dbReference type="PANTHER" id="PTHR12874:SF9">
    <property type="entry name" value="F-BOX ONLY PROTEIN 48"/>
    <property type="match status" value="1"/>
</dbReference>
<dbReference type="GO" id="GO:0031146">
    <property type="term" value="P:SCF-dependent proteasomal ubiquitin-dependent protein catabolic process"/>
    <property type="evidence" value="ECO:0007669"/>
    <property type="project" value="TreeGrafter"/>
</dbReference>
<evidence type="ECO:0000313" key="3">
    <source>
        <dbReference type="Proteomes" id="UP000613740"/>
    </source>
</evidence>
<name>A0A835TDP4_9CHLO</name>
<dbReference type="GO" id="GO:0019005">
    <property type="term" value="C:SCF ubiquitin ligase complex"/>
    <property type="evidence" value="ECO:0007669"/>
    <property type="project" value="TreeGrafter"/>
</dbReference>
<dbReference type="GO" id="GO:0005737">
    <property type="term" value="C:cytoplasm"/>
    <property type="evidence" value="ECO:0007669"/>
    <property type="project" value="TreeGrafter"/>
</dbReference>
<dbReference type="SUPFAM" id="SSF81383">
    <property type="entry name" value="F-box domain"/>
    <property type="match status" value="1"/>
</dbReference>
<dbReference type="InterPro" id="IPR001810">
    <property type="entry name" value="F-box_dom"/>
</dbReference>
<gene>
    <name evidence="2" type="ORF">HYH02_009659</name>
</gene>
<dbReference type="Pfam" id="PF12937">
    <property type="entry name" value="F-box-like"/>
    <property type="match status" value="1"/>
</dbReference>
<dbReference type="PROSITE" id="PS50181">
    <property type="entry name" value="FBOX"/>
    <property type="match status" value="1"/>
</dbReference>
<evidence type="ECO:0000259" key="1">
    <source>
        <dbReference type="PROSITE" id="PS50181"/>
    </source>
</evidence>
<comment type="caution">
    <text evidence="2">The sequence shown here is derived from an EMBL/GenBank/DDBJ whole genome shotgun (WGS) entry which is preliminary data.</text>
</comment>
<dbReference type="Proteomes" id="UP000613740">
    <property type="component" value="Unassembled WGS sequence"/>
</dbReference>
<protein>
    <recommendedName>
        <fullName evidence="1">F-box domain-containing protein</fullName>
    </recommendedName>
</protein>
<dbReference type="Gene3D" id="1.20.1280.50">
    <property type="match status" value="1"/>
</dbReference>
<dbReference type="PANTHER" id="PTHR12874">
    <property type="entry name" value="F-BOX ONLY PROTEIN 48-RELATED"/>
    <property type="match status" value="1"/>
</dbReference>
<accession>A0A835TDP4</accession>
<dbReference type="InterPro" id="IPR036047">
    <property type="entry name" value="F-box-like_dom_sf"/>
</dbReference>
<proteinExistence type="predicted"/>
<sequence length="128" mass="14196">MGGPIIVHPLFQHTLATPPAPEPRTLEEVPEDVLRLIAQRLPTAQQLCVLACVNRRCKAVAEAEELWRAMCVTRFAITSHCSPPSWRKLYEFNHSFLYKVLLSRSAEQFNSGFSRSGGGFVGMGIAIA</sequence>
<feature type="domain" description="F-box" evidence="1">
    <location>
        <begin position="23"/>
        <end position="70"/>
    </location>
</feature>
<keyword evidence="3" id="KW-1185">Reference proteome</keyword>
<dbReference type="OrthoDB" id="523070at2759"/>
<reference evidence="2" key="1">
    <citation type="journal article" date="2020" name="bioRxiv">
        <title>Comparative genomics of Chlamydomonas.</title>
        <authorList>
            <person name="Craig R.J."/>
            <person name="Hasan A.R."/>
            <person name="Ness R.W."/>
            <person name="Keightley P.D."/>
        </authorList>
    </citation>
    <scope>NUCLEOTIDE SEQUENCE</scope>
    <source>
        <strain evidence="2">CCAP 11/173</strain>
    </source>
</reference>
<organism evidence="2 3">
    <name type="scientific">Chlamydomonas schloesseri</name>
    <dbReference type="NCBI Taxonomy" id="2026947"/>
    <lineage>
        <taxon>Eukaryota</taxon>
        <taxon>Viridiplantae</taxon>
        <taxon>Chlorophyta</taxon>
        <taxon>core chlorophytes</taxon>
        <taxon>Chlorophyceae</taxon>
        <taxon>CS clade</taxon>
        <taxon>Chlamydomonadales</taxon>
        <taxon>Chlamydomonadaceae</taxon>
        <taxon>Chlamydomonas</taxon>
    </lineage>
</organism>
<evidence type="ECO:0000313" key="2">
    <source>
        <dbReference type="EMBL" id="KAG2442171.1"/>
    </source>
</evidence>